<protein>
    <submittedName>
        <fullName evidence="2">Uncharacterized protein</fullName>
    </submittedName>
</protein>
<evidence type="ECO:0000256" key="1">
    <source>
        <dbReference type="SAM" id="MobiDB-lite"/>
    </source>
</evidence>
<organism evidence="2">
    <name type="scientific">Rhodosorus marinus</name>
    <dbReference type="NCBI Taxonomy" id="101924"/>
    <lineage>
        <taxon>Eukaryota</taxon>
        <taxon>Rhodophyta</taxon>
        <taxon>Stylonematophyceae</taxon>
        <taxon>Stylonematales</taxon>
        <taxon>Stylonemataceae</taxon>
        <taxon>Rhodosorus</taxon>
    </lineage>
</organism>
<accession>A0A7S3EI75</accession>
<proteinExistence type="predicted"/>
<gene>
    <name evidence="2" type="ORF">RMAR00112_LOCUS24064</name>
</gene>
<name>A0A7S3EI75_9RHOD</name>
<dbReference type="EMBL" id="HBHW01031138">
    <property type="protein sequence ID" value="CAE0056022.1"/>
    <property type="molecule type" value="Transcribed_RNA"/>
</dbReference>
<feature type="compositionally biased region" description="Gly residues" evidence="1">
    <location>
        <begin position="34"/>
        <end position="45"/>
    </location>
</feature>
<evidence type="ECO:0000313" key="2">
    <source>
        <dbReference type="EMBL" id="CAE0056022.1"/>
    </source>
</evidence>
<dbReference type="AlphaFoldDB" id="A0A7S3EI75"/>
<reference evidence="2" key="1">
    <citation type="submission" date="2021-01" db="EMBL/GenBank/DDBJ databases">
        <authorList>
            <person name="Corre E."/>
            <person name="Pelletier E."/>
            <person name="Niang G."/>
            <person name="Scheremetjew M."/>
            <person name="Finn R."/>
            <person name="Kale V."/>
            <person name="Holt S."/>
            <person name="Cochrane G."/>
            <person name="Meng A."/>
            <person name="Brown T."/>
            <person name="Cohen L."/>
        </authorList>
    </citation>
    <scope>NUCLEOTIDE SEQUENCE</scope>
    <source>
        <strain evidence="2">CCMP 769</strain>
    </source>
</reference>
<sequence>MKPKGGTRSGGSVLDAVRRAASKDNSRVRTQGGDIRGGGGGGDGGLSARFAALSEKAGGRVTKESTPRVRKIITRDEIKKRDGKKGGKLSSKKKVSFRGYKTIVVGFSRSCRIPNLLFVWLFFFLWV</sequence>
<feature type="region of interest" description="Disordered" evidence="1">
    <location>
        <begin position="1"/>
        <end position="47"/>
    </location>
</feature>
<feature type="compositionally biased region" description="Basic and acidic residues" evidence="1">
    <location>
        <begin position="16"/>
        <end position="27"/>
    </location>
</feature>